<sequence>MTCRGSSCVRSIALTPFSSREQSVKSAHIGTLRSGRVDCPHVWQDQQQPRTSVPPVLPKDHSLLGREELRCPGGAHAAGQPRSDDVSHGVTASAMDTRWPQPLAFWGPEATAQTGVLGGAANL</sequence>
<dbReference type="Proteomes" id="UP000593571">
    <property type="component" value="Unassembled WGS sequence"/>
</dbReference>
<evidence type="ECO:0000313" key="1">
    <source>
        <dbReference type="EMBL" id="KAF6506209.1"/>
    </source>
</evidence>
<dbReference type="AlphaFoldDB" id="A0A7J8KBK0"/>
<accession>A0A7J8KBK0</accession>
<proteinExistence type="predicted"/>
<protein>
    <submittedName>
        <fullName evidence="1">Uncharacterized protein</fullName>
    </submittedName>
</protein>
<dbReference type="EMBL" id="JACASE010000001">
    <property type="protein sequence ID" value="KAF6506209.1"/>
    <property type="molecule type" value="Genomic_DNA"/>
</dbReference>
<evidence type="ECO:0000313" key="2">
    <source>
        <dbReference type="Proteomes" id="UP000593571"/>
    </source>
</evidence>
<organism evidence="1 2">
    <name type="scientific">Rousettus aegyptiacus</name>
    <name type="common">Egyptian fruit bat</name>
    <name type="synonym">Pteropus aegyptiacus</name>
    <dbReference type="NCBI Taxonomy" id="9407"/>
    <lineage>
        <taxon>Eukaryota</taxon>
        <taxon>Metazoa</taxon>
        <taxon>Chordata</taxon>
        <taxon>Craniata</taxon>
        <taxon>Vertebrata</taxon>
        <taxon>Euteleostomi</taxon>
        <taxon>Mammalia</taxon>
        <taxon>Eutheria</taxon>
        <taxon>Laurasiatheria</taxon>
        <taxon>Chiroptera</taxon>
        <taxon>Yinpterochiroptera</taxon>
        <taxon>Pteropodoidea</taxon>
        <taxon>Pteropodidae</taxon>
        <taxon>Rousettinae</taxon>
        <taxon>Rousettus</taxon>
    </lineage>
</organism>
<name>A0A7J8KBK0_ROUAE</name>
<comment type="caution">
    <text evidence="1">The sequence shown here is derived from an EMBL/GenBank/DDBJ whole genome shotgun (WGS) entry which is preliminary data.</text>
</comment>
<gene>
    <name evidence="1" type="ORF">HJG63_008007</name>
</gene>
<reference evidence="1 2" key="1">
    <citation type="journal article" date="2020" name="Nature">
        <title>Six reference-quality genomes reveal evolution of bat adaptations.</title>
        <authorList>
            <person name="Jebb D."/>
            <person name="Huang Z."/>
            <person name="Pippel M."/>
            <person name="Hughes G.M."/>
            <person name="Lavrichenko K."/>
            <person name="Devanna P."/>
            <person name="Winkler S."/>
            <person name="Jermiin L.S."/>
            <person name="Skirmuntt E.C."/>
            <person name="Katzourakis A."/>
            <person name="Burkitt-Gray L."/>
            <person name="Ray D.A."/>
            <person name="Sullivan K.A.M."/>
            <person name="Roscito J.G."/>
            <person name="Kirilenko B.M."/>
            <person name="Davalos L.M."/>
            <person name="Corthals A.P."/>
            <person name="Power M.L."/>
            <person name="Jones G."/>
            <person name="Ransome R.D."/>
            <person name="Dechmann D.K.N."/>
            <person name="Locatelli A.G."/>
            <person name="Puechmaille S.J."/>
            <person name="Fedrigo O."/>
            <person name="Jarvis E.D."/>
            <person name="Hiller M."/>
            <person name="Vernes S.C."/>
            <person name="Myers E.W."/>
            <person name="Teeling E.C."/>
        </authorList>
    </citation>
    <scope>NUCLEOTIDE SEQUENCE [LARGE SCALE GENOMIC DNA]</scope>
    <source>
        <strain evidence="1">MRouAeg1</strain>
        <tissue evidence="1">Muscle</tissue>
    </source>
</reference>
<keyword evidence="2" id="KW-1185">Reference proteome</keyword>